<organism evidence="5 6">
    <name type="scientific">Flavobacterium silvaticum</name>
    <dbReference type="NCBI Taxonomy" id="1852020"/>
    <lineage>
        <taxon>Bacteria</taxon>
        <taxon>Pseudomonadati</taxon>
        <taxon>Bacteroidota</taxon>
        <taxon>Flavobacteriia</taxon>
        <taxon>Flavobacteriales</taxon>
        <taxon>Flavobacteriaceae</taxon>
        <taxon>Flavobacterium</taxon>
    </lineage>
</organism>
<gene>
    <name evidence="5" type="ORF">G6047_00545</name>
</gene>
<proteinExistence type="predicted"/>
<dbReference type="PANTHER" id="PTHR42754:SF1">
    <property type="entry name" value="LIPOPROTEIN"/>
    <property type="match status" value="1"/>
</dbReference>
<name>A0A972FID2_9FLAO</name>
<evidence type="ECO:0000313" key="5">
    <source>
        <dbReference type="EMBL" id="NMH26506.1"/>
    </source>
</evidence>
<feature type="chain" id="PRO_5037287329" evidence="3">
    <location>
        <begin position="24"/>
        <end position="641"/>
    </location>
</feature>
<comment type="caution">
    <text evidence="5">The sequence shown here is derived from an EMBL/GenBank/DDBJ whole genome shotgun (WGS) entry which is preliminary data.</text>
</comment>
<dbReference type="SUPFAM" id="SSF50998">
    <property type="entry name" value="Quinoprotein alcohol dehydrogenase-like"/>
    <property type="match status" value="1"/>
</dbReference>
<dbReference type="EMBL" id="JAAMPU010000087">
    <property type="protein sequence ID" value="NMH26506.1"/>
    <property type="molecule type" value="Genomic_DNA"/>
</dbReference>
<keyword evidence="6" id="KW-1185">Reference proteome</keyword>
<feature type="signal peptide" evidence="3">
    <location>
        <begin position="1"/>
        <end position="23"/>
    </location>
</feature>
<evidence type="ECO:0000256" key="1">
    <source>
        <dbReference type="ARBA" id="ARBA00022729"/>
    </source>
</evidence>
<sequence length="641" mass="69789">MRTTERFAVALCAFCLLPALSVAQDIQWEKSYGGRHAEYLFDLQPTADYGFILAGSSLSDKTGNKTSPNRGNLDYFVWKMDEKGELQWQKDFGGPGLDLLQCVRTTPDGGFLLAGTSDSKKGDDKKDETLGGNDFWVIKLDAGGGEQWQKTIGGSESDDLVCALALRDGGFLLGGSSESSPIYDKQHNLIGDKKEKSRGNMDYWLVRLDSKGGIKWQKTYGGIYADHLRSMVVTSDNGFLIGGNSNSTDSGDKLHKNNGASDYWILKLDEDGTIEWQKSYGGSGEDQLAVVLQTADGNYMAAGNSNSDGSFNKNTSSRNGSDFWIIKMDEYGNSAWQESYDFGNNDMLSSLIENPDGTFLIGGYARSEVMQGKDKEGISDYIALKIAADGKQLWDRTLGSEGDDMLRKAIETRDGGYILAGTSNPTPKPMMDDRKSKSGLSGISNGQQLAGAKNLQNTIDNTKQDAMSSVNEAYKEQASRITDGVNDAIGQPKDSSLKMGMNAPTDILRNGSGGGQSLDAGKALSGMNQKKQPASRDKKNNFGNNDFWVVKLKDKDKKEKPRTNVEAIPNPARGYTNIIVSYEYHSGSATVYDLAGRQLQQFDLTGDTTVPVNFSNLPEGIYVVEVRTDVATDAVKVMNSK</sequence>
<feature type="domain" description="Secretion system C-terminal sorting" evidence="4">
    <location>
        <begin position="569"/>
        <end position="632"/>
    </location>
</feature>
<evidence type="ECO:0000256" key="3">
    <source>
        <dbReference type="SAM" id="SignalP"/>
    </source>
</evidence>
<reference evidence="5" key="1">
    <citation type="submission" date="2020-02" db="EMBL/GenBank/DDBJ databases">
        <title>Flavobacterium sp. genome.</title>
        <authorList>
            <person name="Jung H.S."/>
            <person name="Baek J.H."/>
            <person name="Jeon C.O."/>
        </authorList>
    </citation>
    <scope>NUCLEOTIDE SEQUENCE</scope>
    <source>
        <strain evidence="5">SE-s28</strain>
    </source>
</reference>
<keyword evidence="1 3" id="KW-0732">Signal</keyword>
<dbReference type="RefSeq" id="WP_169525386.1">
    <property type="nucleotide sequence ID" value="NZ_JAAMPU010000087.1"/>
</dbReference>
<dbReference type="InterPro" id="IPR011047">
    <property type="entry name" value="Quinoprotein_ADH-like_sf"/>
</dbReference>
<dbReference type="Proteomes" id="UP000712080">
    <property type="component" value="Unassembled WGS sequence"/>
</dbReference>
<evidence type="ECO:0000256" key="2">
    <source>
        <dbReference type="SAM" id="MobiDB-lite"/>
    </source>
</evidence>
<dbReference type="NCBIfam" id="TIGR04183">
    <property type="entry name" value="Por_Secre_tail"/>
    <property type="match status" value="1"/>
</dbReference>
<dbReference type="InterPro" id="IPR026444">
    <property type="entry name" value="Secre_tail"/>
</dbReference>
<evidence type="ECO:0000259" key="4">
    <source>
        <dbReference type="Pfam" id="PF18962"/>
    </source>
</evidence>
<feature type="region of interest" description="Disordered" evidence="2">
    <location>
        <begin position="417"/>
        <end position="446"/>
    </location>
</feature>
<dbReference type="Pfam" id="PF18962">
    <property type="entry name" value="Por_Secre_tail"/>
    <property type="match status" value="1"/>
</dbReference>
<dbReference type="PANTHER" id="PTHR42754">
    <property type="entry name" value="ENDOGLUCANASE"/>
    <property type="match status" value="1"/>
</dbReference>
<dbReference type="AlphaFoldDB" id="A0A972FID2"/>
<evidence type="ECO:0000313" key="6">
    <source>
        <dbReference type="Proteomes" id="UP000712080"/>
    </source>
</evidence>
<protein>
    <submittedName>
        <fullName evidence="5">T9SS type A sorting domain-containing protein</fullName>
    </submittedName>
</protein>
<feature type="region of interest" description="Disordered" evidence="2">
    <location>
        <begin position="509"/>
        <end position="543"/>
    </location>
</feature>
<accession>A0A972FID2</accession>